<name>A0AAV9N5C0_9EURO</name>
<dbReference type="InterPro" id="IPR036291">
    <property type="entry name" value="NAD(P)-bd_dom_sf"/>
</dbReference>
<dbReference type="InterPro" id="IPR011032">
    <property type="entry name" value="GroES-like_sf"/>
</dbReference>
<evidence type="ECO:0000256" key="1">
    <source>
        <dbReference type="ARBA" id="ARBA00023002"/>
    </source>
</evidence>
<dbReference type="RefSeq" id="XP_064703954.1">
    <property type="nucleotide sequence ID" value="XM_064849251.1"/>
</dbReference>
<feature type="domain" description="Enoyl reductase (ER)" evidence="3">
    <location>
        <begin position="23"/>
        <end position="344"/>
    </location>
</feature>
<dbReference type="GeneID" id="89973861"/>
<dbReference type="InterPro" id="IPR045010">
    <property type="entry name" value="MDR_fam"/>
</dbReference>
<accession>A0AAV9N5C0</accession>
<dbReference type="PANTHER" id="PTHR43205">
    <property type="entry name" value="PROSTAGLANDIN REDUCTASE"/>
    <property type="match status" value="1"/>
</dbReference>
<dbReference type="EMBL" id="JAVRRD010000021">
    <property type="protein sequence ID" value="KAK5048595.1"/>
    <property type="molecule type" value="Genomic_DNA"/>
</dbReference>
<dbReference type="CDD" id="cd05288">
    <property type="entry name" value="PGDH"/>
    <property type="match status" value="1"/>
</dbReference>
<dbReference type="FunFam" id="3.40.50.720:FF:000121">
    <property type="entry name" value="Prostaglandin reductase 2"/>
    <property type="match status" value="1"/>
</dbReference>
<comment type="caution">
    <text evidence="4">The sequence shown here is derived from an EMBL/GenBank/DDBJ whole genome shotgun (WGS) entry which is preliminary data.</text>
</comment>
<dbReference type="Proteomes" id="UP001358417">
    <property type="component" value="Unassembled WGS sequence"/>
</dbReference>
<evidence type="ECO:0000256" key="2">
    <source>
        <dbReference type="SAM" id="MobiDB-lite"/>
    </source>
</evidence>
<keyword evidence="5" id="KW-1185">Reference proteome</keyword>
<reference evidence="4 5" key="1">
    <citation type="submission" date="2023-08" db="EMBL/GenBank/DDBJ databases">
        <title>Black Yeasts Isolated from many extreme environments.</title>
        <authorList>
            <person name="Coleine C."/>
            <person name="Stajich J.E."/>
            <person name="Selbmann L."/>
        </authorList>
    </citation>
    <scope>NUCLEOTIDE SEQUENCE [LARGE SCALE GENOMIC DNA]</scope>
    <source>
        <strain evidence="4 5">CCFEE 5792</strain>
    </source>
</reference>
<dbReference type="SUPFAM" id="SSF51735">
    <property type="entry name" value="NAD(P)-binding Rossmann-fold domains"/>
    <property type="match status" value="1"/>
</dbReference>
<dbReference type="Pfam" id="PF00107">
    <property type="entry name" value="ADH_zinc_N"/>
    <property type="match status" value="1"/>
</dbReference>
<dbReference type="InterPro" id="IPR041694">
    <property type="entry name" value="ADH_N_2"/>
</dbReference>
<organism evidence="4 5">
    <name type="scientific">Exophiala bonariae</name>
    <dbReference type="NCBI Taxonomy" id="1690606"/>
    <lineage>
        <taxon>Eukaryota</taxon>
        <taxon>Fungi</taxon>
        <taxon>Dikarya</taxon>
        <taxon>Ascomycota</taxon>
        <taxon>Pezizomycotina</taxon>
        <taxon>Eurotiomycetes</taxon>
        <taxon>Chaetothyriomycetidae</taxon>
        <taxon>Chaetothyriales</taxon>
        <taxon>Herpotrichiellaceae</taxon>
        <taxon>Exophiala</taxon>
    </lineage>
</organism>
<sequence>MAPSTSRQWSLKTRPKGVPTMTGEDATFAMETTSLPQLTEGQVLVKTLYLSNDPAQRGWIDEHKNPDRFYITPLAVLAPMQSNGLGEVIESTAESLPVGTMVQAYLGWREYVVLDAKDCIPRNATSGTSPTSFLGALGGNGLTAYYGLKIVGEVKPGQRVVVSGAAGATGSMAVQIAKHILGAGQVIGIAGSDEKCRWVEGLGADQCLNYKQAGFYEELIKATDGYVDVFFDNVAGEIMDFMLTRLKRHGVVVACGGVAGYNSKEAPHLTNYMDIIHMRLSLRGFMVMDYYHKLQGVTEILLAAVKAGKIRIDTNEDIVKAPFEDIPKVWLRLFDGGNTGKLLTQLV</sequence>
<dbReference type="Gene3D" id="3.40.50.720">
    <property type="entry name" value="NAD(P)-binding Rossmann-like Domain"/>
    <property type="match status" value="1"/>
</dbReference>
<protein>
    <recommendedName>
        <fullName evidence="3">Enoyl reductase (ER) domain-containing protein</fullName>
    </recommendedName>
</protein>
<dbReference type="AlphaFoldDB" id="A0AAV9N5C0"/>
<evidence type="ECO:0000259" key="3">
    <source>
        <dbReference type="SMART" id="SM00829"/>
    </source>
</evidence>
<dbReference type="SUPFAM" id="SSF50129">
    <property type="entry name" value="GroES-like"/>
    <property type="match status" value="1"/>
</dbReference>
<evidence type="ECO:0000313" key="4">
    <source>
        <dbReference type="EMBL" id="KAK5048595.1"/>
    </source>
</evidence>
<dbReference type="PANTHER" id="PTHR43205:SF19">
    <property type="entry name" value="ENOYL REDUCTASE (ER) DOMAIN-CONTAINING PROTEIN"/>
    <property type="match status" value="1"/>
</dbReference>
<dbReference type="Pfam" id="PF16884">
    <property type="entry name" value="ADH_N_2"/>
    <property type="match status" value="1"/>
</dbReference>
<feature type="region of interest" description="Disordered" evidence="2">
    <location>
        <begin position="1"/>
        <end position="21"/>
    </location>
</feature>
<gene>
    <name evidence="4" type="ORF">LTR84_005686</name>
</gene>
<dbReference type="SMART" id="SM00829">
    <property type="entry name" value="PKS_ER"/>
    <property type="match status" value="1"/>
</dbReference>
<evidence type="ECO:0000313" key="5">
    <source>
        <dbReference type="Proteomes" id="UP001358417"/>
    </source>
</evidence>
<proteinExistence type="predicted"/>
<dbReference type="InterPro" id="IPR020843">
    <property type="entry name" value="ER"/>
</dbReference>
<feature type="compositionally biased region" description="Polar residues" evidence="2">
    <location>
        <begin position="1"/>
        <end position="11"/>
    </location>
</feature>
<dbReference type="InterPro" id="IPR013149">
    <property type="entry name" value="ADH-like_C"/>
</dbReference>
<dbReference type="Gene3D" id="3.90.180.10">
    <property type="entry name" value="Medium-chain alcohol dehydrogenases, catalytic domain"/>
    <property type="match status" value="1"/>
</dbReference>
<dbReference type="GO" id="GO:0016628">
    <property type="term" value="F:oxidoreductase activity, acting on the CH-CH group of donors, NAD or NADP as acceptor"/>
    <property type="evidence" value="ECO:0007669"/>
    <property type="project" value="InterPro"/>
</dbReference>
<keyword evidence="1" id="KW-0560">Oxidoreductase</keyword>